<dbReference type="Gene3D" id="3.10.310.50">
    <property type="match status" value="1"/>
</dbReference>
<dbReference type="PANTHER" id="PTHR30373">
    <property type="entry name" value="UPF0603 PROTEIN YGCG"/>
    <property type="match status" value="1"/>
</dbReference>
<dbReference type="OrthoDB" id="5825388at2"/>
<evidence type="ECO:0000259" key="1">
    <source>
        <dbReference type="Pfam" id="PF04536"/>
    </source>
</evidence>
<reference evidence="2 3" key="1">
    <citation type="submission" date="2016-10" db="EMBL/GenBank/DDBJ databases">
        <authorList>
            <person name="de Groot N.N."/>
        </authorList>
    </citation>
    <scope>NUCLEOTIDE SEQUENCE [LARGE SCALE GENOMIC DNA]</scope>
    <source>
        <strain evidence="2 3">GAS522</strain>
    </source>
</reference>
<dbReference type="InterPro" id="IPR007621">
    <property type="entry name" value="TPM_dom"/>
</dbReference>
<dbReference type="AlphaFoldDB" id="A0A1M6WE81"/>
<evidence type="ECO:0000313" key="2">
    <source>
        <dbReference type="EMBL" id="SEC81255.1"/>
    </source>
</evidence>
<dbReference type="RefSeq" id="WP_074819026.1">
    <property type="nucleotide sequence ID" value="NZ_FNTI01000001.1"/>
</dbReference>
<gene>
    <name evidence="2" type="ORF">SAMN05444171_2318</name>
</gene>
<name>A0A1M6WE81_9BRAD</name>
<organism evidence="2 3">
    <name type="scientific">Bradyrhizobium lablabi</name>
    <dbReference type="NCBI Taxonomy" id="722472"/>
    <lineage>
        <taxon>Bacteria</taxon>
        <taxon>Pseudomonadati</taxon>
        <taxon>Pseudomonadota</taxon>
        <taxon>Alphaproteobacteria</taxon>
        <taxon>Hyphomicrobiales</taxon>
        <taxon>Nitrobacteraceae</taxon>
        <taxon>Bradyrhizobium</taxon>
    </lineage>
</organism>
<dbReference type="Pfam" id="PF04536">
    <property type="entry name" value="TPM_phosphatase"/>
    <property type="match status" value="1"/>
</dbReference>
<dbReference type="PANTHER" id="PTHR30373:SF8">
    <property type="entry name" value="BLL7265 PROTEIN"/>
    <property type="match status" value="1"/>
</dbReference>
<protein>
    <submittedName>
        <fullName evidence="2">Uncharacterized membrane protein</fullName>
    </submittedName>
</protein>
<dbReference type="EMBL" id="FNTI01000001">
    <property type="protein sequence ID" value="SEC81255.1"/>
    <property type="molecule type" value="Genomic_DNA"/>
</dbReference>
<evidence type="ECO:0000313" key="3">
    <source>
        <dbReference type="Proteomes" id="UP000183208"/>
    </source>
</evidence>
<dbReference type="Proteomes" id="UP000183208">
    <property type="component" value="Unassembled WGS sequence"/>
</dbReference>
<feature type="domain" description="TPM" evidence="1">
    <location>
        <begin position="21"/>
        <end position="142"/>
    </location>
</feature>
<proteinExistence type="predicted"/>
<accession>A0A1M6WE81</accession>
<sequence length="165" mass="18107">MGIARIGKHLLHHRWWQRRYFPPAVLAAIEAAIKAGETTHSGQVRFVVEGALDGAPLFRDQSAHDRALDIFGQLRIWDTAHNNGVLIYLLLADRNVEIVADRGIDAKVGTAGWEKICTAMEADFRARNFEAGAIKGIEAVSRELAAHFPKQGPGPNELPDAPVVI</sequence>